<evidence type="ECO:0000313" key="9">
    <source>
        <dbReference type="EMBL" id="MYM95917.1"/>
    </source>
</evidence>
<keyword evidence="4" id="KW-0732">Signal</keyword>
<evidence type="ECO:0000256" key="4">
    <source>
        <dbReference type="ARBA" id="ARBA00022729"/>
    </source>
</evidence>
<protein>
    <recommendedName>
        <fullName evidence="3 7">Signal peptidase I</fullName>
        <ecNumber evidence="7">3.4.21.89</ecNumber>
    </recommendedName>
</protein>
<keyword evidence="7" id="KW-0812">Transmembrane</keyword>
<dbReference type="GO" id="GO:0042597">
    <property type="term" value="C:periplasmic space"/>
    <property type="evidence" value="ECO:0007669"/>
    <property type="project" value="UniProtKB-SubCell"/>
</dbReference>
<evidence type="ECO:0000256" key="3">
    <source>
        <dbReference type="ARBA" id="ARBA00019232"/>
    </source>
</evidence>
<dbReference type="GO" id="GO:0004252">
    <property type="term" value="F:serine-type endopeptidase activity"/>
    <property type="evidence" value="ECO:0007669"/>
    <property type="project" value="InterPro"/>
</dbReference>
<dbReference type="GO" id="GO:0016020">
    <property type="term" value="C:membrane"/>
    <property type="evidence" value="ECO:0007669"/>
    <property type="project" value="UniProtKB-SubCell"/>
</dbReference>
<dbReference type="InterPro" id="IPR000223">
    <property type="entry name" value="Pept_S26A_signal_pept_1"/>
</dbReference>
<dbReference type="AlphaFoldDB" id="A0A845GTB2"/>
<comment type="subcellular location">
    <subcellularLocation>
        <location evidence="7">Membrane</location>
        <topology evidence="7">Single-pass type II membrane protein</topology>
    </subcellularLocation>
    <subcellularLocation>
        <location evidence="1">Periplasm</location>
    </subcellularLocation>
</comment>
<comment type="similarity">
    <text evidence="7">Belongs to the peptidase S26 family.</text>
</comment>
<evidence type="ECO:0000256" key="7">
    <source>
        <dbReference type="RuleBase" id="RU362042"/>
    </source>
</evidence>
<keyword evidence="7" id="KW-0472">Membrane</keyword>
<dbReference type="GO" id="GO:0009003">
    <property type="term" value="F:signal peptidase activity"/>
    <property type="evidence" value="ECO:0007669"/>
    <property type="project" value="UniProtKB-EC"/>
</dbReference>
<dbReference type="EMBL" id="WWCX01000035">
    <property type="protein sequence ID" value="MYM95917.1"/>
    <property type="molecule type" value="Genomic_DNA"/>
</dbReference>
<dbReference type="SUPFAM" id="SSF51306">
    <property type="entry name" value="LexA/Signal peptidase"/>
    <property type="match status" value="1"/>
</dbReference>
<keyword evidence="7" id="KW-0378">Hydrolase</keyword>
<evidence type="ECO:0000256" key="2">
    <source>
        <dbReference type="ARBA" id="ARBA00005849"/>
    </source>
</evidence>
<dbReference type="InterPro" id="IPR019533">
    <property type="entry name" value="Peptidase_S26"/>
</dbReference>
<dbReference type="GO" id="GO:0006465">
    <property type="term" value="P:signal peptide processing"/>
    <property type="evidence" value="ECO:0007669"/>
    <property type="project" value="InterPro"/>
</dbReference>
<dbReference type="NCBIfam" id="TIGR02227">
    <property type="entry name" value="sigpep_I_bact"/>
    <property type="match status" value="1"/>
</dbReference>
<evidence type="ECO:0000256" key="6">
    <source>
        <dbReference type="ARBA" id="ARBA00022971"/>
    </source>
</evidence>
<reference evidence="9" key="1">
    <citation type="submission" date="2019-12" db="EMBL/GenBank/DDBJ databases">
        <title>Novel species isolated from a subtropical stream in China.</title>
        <authorList>
            <person name="Lu H."/>
        </authorList>
    </citation>
    <scope>NUCLEOTIDE SEQUENCE [LARGE SCALE GENOMIC DNA]</scope>
    <source>
        <strain evidence="9">FT81W</strain>
    </source>
</reference>
<dbReference type="InterPro" id="IPR036286">
    <property type="entry name" value="LexA/Signal_pep-like_sf"/>
</dbReference>
<gene>
    <name evidence="9" type="primary">traF</name>
    <name evidence="9" type="ORF">GTP90_18825</name>
</gene>
<dbReference type="Pfam" id="PF10502">
    <property type="entry name" value="Peptidase_S26"/>
    <property type="match status" value="1"/>
</dbReference>
<comment type="catalytic activity">
    <reaction evidence="7">
        <text>Cleavage of hydrophobic, N-terminal signal or leader sequences from secreted and periplasmic proteins.</text>
        <dbReference type="EC" id="3.4.21.89"/>
    </reaction>
</comment>
<evidence type="ECO:0000256" key="1">
    <source>
        <dbReference type="ARBA" id="ARBA00004418"/>
    </source>
</evidence>
<dbReference type="Gene3D" id="2.10.109.10">
    <property type="entry name" value="Umud Fragment, subunit A"/>
    <property type="match status" value="1"/>
</dbReference>
<keyword evidence="5" id="KW-0574">Periplasm</keyword>
<dbReference type="EC" id="3.4.21.89" evidence="7"/>
<dbReference type="RefSeq" id="WP_161085003.1">
    <property type="nucleotide sequence ID" value="NZ_WWCX01000035.1"/>
</dbReference>
<evidence type="ECO:0000259" key="8">
    <source>
        <dbReference type="Pfam" id="PF10502"/>
    </source>
</evidence>
<accession>A0A845GTB2</accession>
<dbReference type="Proteomes" id="UP000447355">
    <property type="component" value="Unassembled WGS sequence"/>
</dbReference>
<organism evidence="9 10">
    <name type="scientific">Duganella vulcania</name>
    <dbReference type="NCBI Taxonomy" id="2692166"/>
    <lineage>
        <taxon>Bacteria</taxon>
        <taxon>Pseudomonadati</taxon>
        <taxon>Pseudomonadota</taxon>
        <taxon>Betaproteobacteria</taxon>
        <taxon>Burkholderiales</taxon>
        <taxon>Oxalobacteraceae</taxon>
        <taxon>Telluria group</taxon>
        <taxon>Duganella</taxon>
    </lineage>
</organism>
<proteinExistence type="inferred from homology"/>
<dbReference type="NCBIfam" id="TIGR02771">
    <property type="entry name" value="TraF_Ti"/>
    <property type="match status" value="1"/>
</dbReference>
<feature type="domain" description="Peptidase S26" evidence="8">
    <location>
        <begin position="17"/>
        <end position="170"/>
    </location>
</feature>
<evidence type="ECO:0000313" key="10">
    <source>
        <dbReference type="Proteomes" id="UP000447355"/>
    </source>
</evidence>
<feature type="transmembrane region" description="Helical" evidence="7">
    <location>
        <begin position="12"/>
        <end position="32"/>
    </location>
</feature>
<dbReference type="InterPro" id="IPR014139">
    <property type="entry name" value="Peptidase_S26C_TraF"/>
</dbReference>
<keyword evidence="7" id="KW-1133">Transmembrane helix</keyword>
<keyword evidence="6" id="KW-0184">Conjugation</keyword>
<sequence>MMAPYFAHLRQTWYVYLVLAAIWISALVRVLVDPTPWLPILFNVTPSLPYKVVVIDYGAKDPHRGDYIVYAFEGDAVRYFPGLRRQPLFKQVTGVAGDVVTVSERHVYINGRDVGYAKTHTVTRLPLQPIAPTVIPPGYFYVAGQSPDSFDSRYAISGLVARRQIVGRVTPIL</sequence>
<comment type="similarity">
    <text evidence="2">Belongs to the peptidase S26C family.</text>
</comment>
<name>A0A845GTB2_9BURK</name>
<evidence type="ECO:0000256" key="5">
    <source>
        <dbReference type="ARBA" id="ARBA00022764"/>
    </source>
</evidence>
<keyword evidence="7" id="KW-0645">Protease</keyword>
<comment type="caution">
    <text evidence="9">The sequence shown here is derived from an EMBL/GenBank/DDBJ whole genome shotgun (WGS) entry which is preliminary data.</text>
</comment>